<dbReference type="Gene3D" id="3.20.20.100">
    <property type="entry name" value="NADP-dependent oxidoreductase domain"/>
    <property type="match status" value="1"/>
</dbReference>
<dbReference type="InterPro" id="IPR036812">
    <property type="entry name" value="NAD(P)_OxRdtase_dom_sf"/>
</dbReference>
<keyword evidence="1" id="KW-0521">NADP</keyword>
<organism evidence="5 6">
    <name type="scientific">Haliovirga abyssi</name>
    <dbReference type="NCBI Taxonomy" id="2996794"/>
    <lineage>
        <taxon>Bacteria</taxon>
        <taxon>Fusobacteriati</taxon>
        <taxon>Fusobacteriota</taxon>
        <taxon>Fusobacteriia</taxon>
        <taxon>Fusobacteriales</taxon>
        <taxon>Haliovirgaceae</taxon>
        <taxon>Haliovirga</taxon>
    </lineage>
</organism>
<dbReference type="EMBL" id="AP027060">
    <property type="protein sequence ID" value="BDU51706.1"/>
    <property type="molecule type" value="Genomic_DNA"/>
</dbReference>
<accession>A0AAU9DYV2</accession>
<keyword evidence="6" id="KW-1185">Reference proteome</keyword>
<dbReference type="GO" id="GO:0005829">
    <property type="term" value="C:cytosol"/>
    <property type="evidence" value="ECO:0007669"/>
    <property type="project" value="TreeGrafter"/>
</dbReference>
<feature type="domain" description="NADP-dependent oxidoreductase" evidence="4">
    <location>
        <begin position="14"/>
        <end position="292"/>
    </location>
</feature>
<evidence type="ECO:0000256" key="1">
    <source>
        <dbReference type="ARBA" id="ARBA00022857"/>
    </source>
</evidence>
<protein>
    <submittedName>
        <fullName evidence="5">Oxidoreductase</fullName>
    </submittedName>
</protein>
<dbReference type="PANTHER" id="PTHR43364">
    <property type="entry name" value="NADH-SPECIFIC METHYLGLYOXAL REDUCTASE-RELATED"/>
    <property type="match status" value="1"/>
</dbReference>
<evidence type="ECO:0000259" key="4">
    <source>
        <dbReference type="Pfam" id="PF00248"/>
    </source>
</evidence>
<evidence type="ECO:0000313" key="6">
    <source>
        <dbReference type="Proteomes" id="UP001321582"/>
    </source>
</evidence>
<dbReference type="InterPro" id="IPR050523">
    <property type="entry name" value="AKR_Detox_Biosynth"/>
</dbReference>
<dbReference type="RefSeq" id="WP_307905570.1">
    <property type="nucleotide sequence ID" value="NZ_AP027060.1"/>
</dbReference>
<evidence type="ECO:0000256" key="3">
    <source>
        <dbReference type="ARBA" id="ARBA00038157"/>
    </source>
</evidence>
<evidence type="ECO:0000313" key="5">
    <source>
        <dbReference type="EMBL" id="BDU51706.1"/>
    </source>
</evidence>
<dbReference type="Proteomes" id="UP001321582">
    <property type="component" value="Plasmid pHIC"/>
</dbReference>
<comment type="similarity">
    <text evidence="3">Belongs to the aldo/keto reductase family. Aldo/keto reductase 2 subfamily.</text>
</comment>
<dbReference type="InterPro" id="IPR023210">
    <property type="entry name" value="NADP_OxRdtase_dom"/>
</dbReference>
<dbReference type="AlphaFoldDB" id="A0AAU9DYV2"/>
<dbReference type="PRINTS" id="PR00069">
    <property type="entry name" value="ALDKETRDTASE"/>
</dbReference>
<geneLocation type="plasmid" evidence="5 6">
    <name>pHIC</name>
</geneLocation>
<sequence length="300" mass="34652">MKRVKISEDLSISRIIHGYWRLNDWDLSKEEVLSLIKKDIDSGITTFDHADIYGGYSVERKFGDIISMDPRIRDKIEIITKCGIQLKADNRPNNWINHYDTSKKHIIESVKKSLRNFRTNYIDILLIHRPDPFMNPEEVAEAFLELKKAGKVREFGVSNFLPSQVNMLQSYLDFPITVNQVEISALQVEQFYNGTIENCFEKRITPLAWSPLAGGEIFKGNSEKVVRVRKTLEKIAKEHNISGIDVVMYSWLLMHPAKIVPIVGSSKWDRIRAAMYALEIKLSRQEWFEILEAANGNQIP</sequence>
<keyword evidence="5" id="KW-0614">Plasmid</keyword>
<dbReference type="PANTHER" id="PTHR43364:SF1">
    <property type="entry name" value="OXIDOREDUCTASE YDHF"/>
    <property type="match status" value="1"/>
</dbReference>
<proteinExistence type="inferred from homology"/>
<reference evidence="5 6" key="1">
    <citation type="submission" date="2022-11" db="EMBL/GenBank/DDBJ databases">
        <title>Haliovirga abyssi gen. nov., sp. nov., a mesophilic fermentative bacterium isolated from the Iheya North hydrothermal field and the proposal of Haliovirgaceae fam. nov.</title>
        <authorList>
            <person name="Miyazaki U."/>
            <person name="Tame A."/>
            <person name="Miyazaki J."/>
            <person name="Takai K."/>
            <person name="Sawayama S."/>
            <person name="Kitajima M."/>
            <person name="Okamoto A."/>
            <person name="Nakagawa S."/>
        </authorList>
    </citation>
    <scope>NUCLEOTIDE SEQUENCE [LARGE SCALE GENOMIC DNA]</scope>
    <source>
        <strain evidence="5 6">IC12</strain>
        <plasmid evidence="5 6">pHIC</plasmid>
    </source>
</reference>
<dbReference type="InterPro" id="IPR020471">
    <property type="entry name" value="AKR"/>
</dbReference>
<keyword evidence="2" id="KW-0560">Oxidoreductase</keyword>
<dbReference type="Pfam" id="PF00248">
    <property type="entry name" value="Aldo_ket_red"/>
    <property type="match status" value="1"/>
</dbReference>
<dbReference type="GO" id="GO:0016491">
    <property type="term" value="F:oxidoreductase activity"/>
    <property type="evidence" value="ECO:0007669"/>
    <property type="project" value="UniProtKB-KW"/>
</dbReference>
<dbReference type="KEGG" id="haby:HLVA_22750"/>
<gene>
    <name evidence="5" type="ORF">HLVA_22750</name>
</gene>
<dbReference type="FunFam" id="3.20.20.100:FF:000008">
    <property type="entry name" value="Aldo/keto reductase family oxidoreductase"/>
    <property type="match status" value="1"/>
</dbReference>
<name>A0AAU9DYV2_9FUSO</name>
<dbReference type="SUPFAM" id="SSF51430">
    <property type="entry name" value="NAD(P)-linked oxidoreductase"/>
    <property type="match status" value="1"/>
</dbReference>
<dbReference type="CDD" id="cd19092">
    <property type="entry name" value="AKR_BsYcsN_EcYdhF-like"/>
    <property type="match status" value="1"/>
</dbReference>
<evidence type="ECO:0000256" key="2">
    <source>
        <dbReference type="ARBA" id="ARBA00023002"/>
    </source>
</evidence>